<sequence length="118" mass="13357">MTMTHPIPLYDDERSWRATYGEPLFDSDQSMRTFTYGERRNALIEKGLVFIVKKRLVTDAPEALFAALVEMKKDAARERVRATPAPPPVNPVKPKNRAARVKALLREHKGNPTAEVKA</sequence>
<dbReference type="Proteomes" id="UP000054624">
    <property type="component" value="Unassembled WGS sequence"/>
</dbReference>
<protein>
    <submittedName>
        <fullName evidence="1">Uncharacterized protein</fullName>
    </submittedName>
</protein>
<name>A0A157Z5D0_9BURK</name>
<accession>A0A157Z5D0</accession>
<evidence type="ECO:0000313" key="1">
    <source>
        <dbReference type="EMBL" id="SAK40725.1"/>
    </source>
</evidence>
<organism evidence="1 2">
    <name type="scientific">Caballeronia temeraria</name>
    <dbReference type="NCBI Taxonomy" id="1777137"/>
    <lineage>
        <taxon>Bacteria</taxon>
        <taxon>Pseudomonadati</taxon>
        <taxon>Pseudomonadota</taxon>
        <taxon>Betaproteobacteria</taxon>
        <taxon>Burkholderiales</taxon>
        <taxon>Burkholderiaceae</taxon>
        <taxon>Caballeronia</taxon>
    </lineage>
</organism>
<dbReference type="RefSeq" id="WP_061158259.1">
    <property type="nucleotide sequence ID" value="NZ_FCOI02000001.1"/>
</dbReference>
<reference evidence="2" key="1">
    <citation type="submission" date="2016-01" db="EMBL/GenBank/DDBJ databases">
        <authorList>
            <person name="Peeters Charlotte."/>
        </authorList>
    </citation>
    <scope>NUCLEOTIDE SEQUENCE [LARGE SCALE GENOMIC DNA]</scope>
</reference>
<dbReference type="STRING" id="1777137.AWB76_00202"/>
<dbReference type="AlphaFoldDB" id="A0A157Z5D0"/>
<dbReference type="OrthoDB" id="10010302at2"/>
<dbReference type="EMBL" id="FCOI02000001">
    <property type="protein sequence ID" value="SAK40725.1"/>
    <property type="molecule type" value="Genomic_DNA"/>
</dbReference>
<evidence type="ECO:0000313" key="2">
    <source>
        <dbReference type="Proteomes" id="UP000054624"/>
    </source>
</evidence>
<gene>
    <name evidence="1" type="ORF">AWB76_00202</name>
</gene>
<keyword evidence="2" id="KW-1185">Reference proteome</keyword>
<proteinExistence type="predicted"/>